<dbReference type="GO" id="GO:0046872">
    <property type="term" value="F:metal ion binding"/>
    <property type="evidence" value="ECO:0007669"/>
    <property type="project" value="InterPro"/>
</dbReference>
<organism evidence="2 3">
    <name type="scientific">Flexivirga endophytica</name>
    <dbReference type="NCBI Taxonomy" id="1849103"/>
    <lineage>
        <taxon>Bacteria</taxon>
        <taxon>Bacillati</taxon>
        <taxon>Actinomycetota</taxon>
        <taxon>Actinomycetes</taxon>
        <taxon>Micrococcales</taxon>
        <taxon>Dermacoccaceae</taxon>
        <taxon>Flexivirga</taxon>
    </lineage>
</organism>
<protein>
    <recommendedName>
        <fullName evidence="1">Mycothiol-dependent maleylpyruvate isomerase metal-binding domain-containing protein</fullName>
    </recommendedName>
</protein>
<proteinExistence type="predicted"/>
<dbReference type="InterPro" id="IPR017520">
    <property type="entry name" value="CHP03086"/>
</dbReference>
<dbReference type="AlphaFoldDB" id="A0A916T4H6"/>
<comment type="caution">
    <text evidence="2">The sequence shown here is derived from an EMBL/GenBank/DDBJ whole genome shotgun (WGS) entry which is preliminary data.</text>
</comment>
<reference evidence="2" key="1">
    <citation type="journal article" date="2014" name="Int. J. Syst. Evol. Microbiol.">
        <title>Complete genome sequence of Corynebacterium casei LMG S-19264T (=DSM 44701T), isolated from a smear-ripened cheese.</title>
        <authorList>
            <consortium name="US DOE Joint Genome Institute (JGI-PGF)"/>
            <person name="Walter F."/>
            <person name="Albersmeier A."/>
            <person name="Kalinowski J."/>
            <person name="Ruckert C."/>
        </authorList>
    </citation>
    <scope>NUCLEOTIDE SEQUENCE</scope>
    <source>
        <strain evidence="2">CGMCC 1.15085</strain>
    </source>
</reference>
<dbReference type="NCBIfam" id="TIGR03083">
    <property type="entry name" value="maleylpyruvate isomerase family mycothiol-dependent enzyme"/>
    <property type="match status" value="1"/>
</dbReference>
<dbReference type="Proteomes" id="UP000636793">
    <property type="component" value="Unassembled WGS sequence"/>
</dbReference>
<name>A0A916T4H6_9MICO</name>
<dbReference type="RefSeq" id="WP_188837138.1">
    <property type="nucleotide sequence ID" value="NZ_BMHI01000003.1"/>
</dbReference>
<feature type="domain" description="Mycothiol-dependent maleylpyruvate isomerase metal-binding" evidence="1">
    <location>
        <begin position="16"/>
        <end position="138"/>
    </location>
</feature>
<dbReference type="InterPro" id="IPR024344">
    <property type="entry name" value="MDMPI_metal-binding"/>
</dbReference>
<dbReference type="InterPro" id="IPR034660">
    <property type="entry name" value="DinB/YfiT-like"/>
</dbReference>
<evidence type="ECO:0000259" key="1">
    <source>
        <dbReference type="Pfam" id="PF11716"/>
    </source>
</evidence>
<dbReference type="Gene3D" id="1.20.120.450">
    <property type="entry name" value="dinb family like domain"/>
    <property type="match status" value="1"/>
</dbReference>
<evidence type="ECO:0000313" key="3">
    <source>
        <dbReference type="Proteomes" id="UP000636793"/>
    </source>
</evidence>
<evidence type="ECO:0000313" key="2">
    <source>
        <dbReference type="EMBL" id="GGB31734.1"/>
    </source>
</evidence>
<dbReference type="SUPFAM" id="SSF109854">
    <property type="entry name" value="DinB/YfiT-like putative metalloenzymes"/>
    <property type="match status" value="1"/>
</dbReference>
<dbReference type="InterPro" id="IPR017517">
    <property type="entry name" value="Maleyloyr_isom"/>
</dbReference>
<gene>
    <name evidence="2" type="ORF">GCM10011492_23000</name>
</gene>
<reference evidence="2" key="2">
    <citation type="submission" date="2020-09" db="EMBL/GenBank/DDBJ databases">
        <authorList>
            <person name="Sun Q."/>
            <person name="Zhou Y."/>
        </authorList>
    </citation>
    <scope>NUCLEOTIDE SEQUENCE</scope>
    <source>
        <strain evidence="2">CGMCC 1.15085</strain>
    </source>
</reference>
<dbReference type="Pfam" id="PF11716">
    <property type="entry name" value="MDMPI_N"/>
    <property type="match status" value="1"/>
</dbReference>
<accession>A0A916T4H6</accession>
<dbReference type="NCBIfam" id="TIGR03086">
    <property type="entry name" value="TIGR03086 family metal-binding protein"/>
    <property type="match status" value="1"/>
</dbReference>
<keyword evidence="3" id="KW-1185">Reference proteome</keyword>
<sequence length="197" mass="20566">MNAVAPTLSVGVELFDRAVAFTRGVLAALPFDADFDLAAPTPCHRWTLGHLLEHLDDSLLALEAAAAYGHVDVVAREQPSDTVGLGLVDRVRHRTSTALGAWVTDTSERVTIADTSLCSATLVAVGALEVAVHGSDLARAAHLGLALPDDLADELLAVAPLVVTSADRGVRFAPAVPVSYAARPAERLLAYTGRACL</sequence>
<dbReference type="EMBL" id="BMHI01000003">
    <property type="protein sequence ID" value="GGB31734.1"/>
    <property type="molecule type" value="Genomic_DNA"/>
</dbReference>